<organism evidence="2 3">
    <name type="scientific">Orchesella dallaii</name>
    <dbReference type="NCBI Taxonomy" id="48710"/>
    <lineage>
        <taxon>Eukaryota</taxon>
        <taxon>Metazoa</taxon>
        <taxon>Ecdysozoa</taxon>
        <taxon>Arthropoda</taxon>
        <taxon>Hexapoda</taxon>
        <taxon>Collembola</taxon>
        <taxon>Entomobryomorpha</taxon>
        <taxon>Entomobryoidea</taxon>
        <taxon>Orchesellidae</taxon>
        <taxon>Orchesellinae</taxon>
        <taxon>Orchesella</taxon>
    </lineage>
</organism>
<feature type="compositionally biased region" description="Basic and acidic residues" evidence="1">
    <location>
        <begin position="402"/>
        <end position="418"/>
    </location>
</feature>
<keyword evidence="3" id="KW-1185">Reference proteome</keyword>
<accession>A0ABP1RNQ5</accession>
<gene>
    <name evidence="2" type="ORF">ODALV1_LOCUS24370</name>
</gene>
<name>A0ABP1RNQ5_9HEXA</name>
<feature type="compositionally biased region" description="Basic and acidic residues" evidence="1">
    <location>
        <begin position="374"/>
        <end position="383"/>
    </location>
</feature>
<proteinExistence type="predicted"/>
<reference evidence="2 3" key="1">
    <citation type="submission" date="2024-08" db="EMBL/GenBank/DDBJ databases">
        <authorList>
            <person name="Cucini C."/>
            <person name="Frati F."/>
        </authorList>
    </citation>
    <scope>NUCLEOTIDE SEQUENCE [LARGE SCALE GENOMIC DNA]</scope>
</reference>
<dbReference type="EMBL" id="CAXLJM020000090">
    <property type="protein sequence ID" value="CAL8131880.1"/>
    <property type="molecule type" value="Genomic_DNA"/>
</dbReference>
<protein>
    <submittedName>
        <fullName evidence="2">Uncharacterized protein</fullName>
    </submittedName>
</protein>
<evidence type="ECO:0000313" key="3">
    <source>
        <dbReference type="Proteomes" id="UP001642540"/>
    </source>
</evidence>
<sequence length="478" mass="54652">MSPAVLADPDNSDFDNMLGMNPVVVMNALSETGSRKMGRLNSGHTDLDRHDEKELIMKNSENVLRKIRSQQTSKLRQYQDADKEVIYLKKMFKKEDTSKGPLLGFIHNSNTLPNELAIWMYLANSLQLHINTKSRVTDVNGTKISYPLADCLTESHSQLGVSRFLENTRLDMKKLGYRNTMPFANIVTCDFSYAMLHGISKGVNDGTLVAYIKRAYKVLNEDENWDSSKSLFKRIREYQMSLKVIVDAVVLITNPNYCPAVPSTLEKDYMSVWPIWSNVIEQRKAYSDFLRTTNSSIEAEFNIRKQVYKTGRGRLYSDYRKQDLNCELANEKWQKRRKPRTPKYFTSKDTLKSTLLTTPLSKDEISLPKTSHPPSEEKLDTEKPLPPSRNAANFKAALNIPHDHKYSSVSDSKTHETSTESSSERLIANSKNWDGHPFDGVRKTKNLFKFPKEALKETMQAEQSSEYRFGLPNVGNTC</sequence>
<feature type="region of interest" description="Disordered" evidence="1">
    <location>
        <begin position="402"/>
        <end position="425"/>
    </location>
</feature>
<feature type="region of interest" description="Disordered" evidence="1">
    <location>
        <begin position="362"/>
        <end position="390"/>
    </location>
</feature>
<comment type="caution">
    <text evidence="2">The sequence shown here is derived from an EMBL/GenBank/DDBJ whole genome shotgun (WGS) entry which is preliminary data.</text>
</comment>
<dbReference type="Proteomes" id="UP001642540">
    <property type="component" value="Unassembled WGS sequence"/>
</dbReference>
<evidence type="ECO:0000256" key="1">
    <source>
        <dbReference type="SAM" id="MobiDB-lite"/>
    </source>
</evidence>
<evidence type="ECO:0000313" key="2">
    <source>
        <dbReference type="EMBL" id="CAL8131880.1"/>
    </source>
</evidence>